<evidence type="ECO:0000313" key="6">
    <source>
        <dbReference type="EMBL" id="TGY75695.1"/>
    </source>
</evidence>
<dbReference type="RefSeq" id="WP_068960161.1">
    <property type="nucleotide sequence ID" value="NZ_CAJTAP010000002.1"/>
</dbReference>
<dbReference type="OrthoDB" id="9801795at2"/>
<dbReference type="EMBL" id="SRYD01000009">
    <property type="protein sequence ID" value="TGY75695.1"/>
    <property type="molecule type" value="Genomic_DNA"/>
</dbReference>
<feature type="domain" description="Acetyl-CoA hydrolase/transferase C-terminal" evidence="4">
    <location>
        <begin position="268"/>
        <end position="419"/>
    </location>
</feature>
<evidence type="ECO:0000259" key="4">
    <source>
        <dbReference type="Pfam" id="PF13336"/>
    </source>
</evidence>
<dbReference type="InterPro" id="IPR026888">
    <property type="entry name" value="AcetylCoA_hyd_C"/>
</dbReference>
<organism evidence="5 7">
    <name type="scientific">Muribaculum intestinale</name>
    <dbReference type="NCBI Taxonomy" id="1796646"/>
    <lineage>
        <taxon>Bacteria</taxon>
        <taxon>Pseudomonadati</taxon>
        <taxon>Bacteroidota</taxon>
        <taxon>Bacteroidia</taxon>
        <taxon>Bacteroidales</taxon>
        <taxon>Muribaculaceae</taxon>
        <taxon>Muribaculum</taxon>
    </lineage>
</organism>
<dbReference type="PANTHER" id="PTHR21432">
    <property type="entry name" value="ACETYL-COA HYDROLASE-RELATED"/>
    <property type="match status" value="1"/>
</dbReference>
<dbReference type="GO" id="GO:0006083">
    <property type="term" value="P:acetate metabolic process"/>
    <property type="evidence" value="ECO:0007669"/>
    <property type="project" value="InterPro"/>
</dbReference>
<dbReference type="InterPro" id="IPR003702">
    <property type="entry name" value="ActCoA_hydro_N"/>
</dbReference>
<name>A0A1B1S7L0_9BACT</name>
<dbReference type="Proteomes" id="UP000186351">
    <property type="component" value="Chromosome"/>
</dbReference>
<dbReference type="Gene3D" id="3.40.1080.10">
    <property type="entry name" value="Glutaconate Coenzyme A-transferase"/>
    <property type="match status" value="1"/>
</dbReference>
<dbReference type="GO" id="GO:0008775">
    <property type="term" value="F:acetate CoA-transferase activity"/>
    <property type="evidence" value="ECO:0007669"/>
    <property type="project" value="InterPro"/>
</dbReference>
<reference evidence="5" key="2">
    <citation type="submission" date="2017-04" db="EMBL/GenBank/DDBJ databases">
        <title>Complete Genome Sequences of Twelve Strains of a Stable Defined Moderately Diverse Mouse Microbiota 2 (sDMDMm2).</title>
        <authorList>
            <person name="Uchimura Y."/>
            <person name="Wyss M."/>
            <person name="Brugiroux S."/>
            <person name="Limenitakis J.P."/>
            <person name="Stecher B."/>
            <person name="McCoy K.D."/>
            <person name="Macpherson A.J."/>
        </authorList>
    </citation>
    <scope>NUCLEOTIDE SEQUENCE</scope>
    <source>
        <strain evidence="5">YL27</strain>
    </source>
</reference>
<dbReference type="InterPro" id="IPR037171">
    <property type="entry name" value="NagB/RpiA_transferase-like"/>
</dbReference>
<dbReference type="AlphaFoldDB" id="A0A1B1S7L0"/>
<dbReference type="Gene3D" id="3.40.1080.20">
    <property type="entry name" value="Acetyl-CoA hydrolase/transferase C-terminal domain"/>
    <property type="match status" value="1"/>
</dbReference>
<evidence type="ECO:0000256" key="2">
    <source>
        <dbReference type="ARBA" id="ARBA00022679"/>
    </source>
</evidence>
<evidence type="ECO:0000256" key="1">
    <source>
        <dbReference type="ARBA" id="ARBA00009632"/>
    </source>
</evidence>
<evidence type="ECO:0000313" key="7">
    <source>
        <dbReference type="Proteomes" id="UP000186351"/>
    </source>
</evidence>
<dbReference type="Pfam" id="PF13336">
    <property type="entry name" value="AcetylCoA_hyd_C"/>
    <property type="match status" value="1"/>
</dbReference>
<proteinExistence type="inferred from homology"/>
<dbReference type="STRING" id="1796646.A4V02_02955"/>
<evidence type="ECO:0000259" key="3">
    <source>
        <dbReference type="Pfam" id="PF02550"/>
    </source>
</evidence>
<dbReference type="GO" id="GO:0016787">
    <property type="term" value="F:hydrolase activity"/>
    <property type="evidence" value="ECO:0007669"/>
    <property type="project" value="UniProtKB-KW"/>
</dbReference>
<protein>
    <submittedName>
        <fullName evidence="5">4-hydroxybutyrate CoA-transferase</fullName>
    </submittedName>
    <submittedName>
        <fullName evidence="6">Acetyl-CoA hydrolase/transferase family protein</fullName>
    </submittedName>
</protein>
<keyword evidence="6" id="KW-0378">Hydrolase</keyword>
<dbReference type="Proteomes" id="UP000306630">
    <property type="component" value="Unassembled WGS sequence"/>
</dbReference>
<feature type="domain" description="Acetyl-CoA hydrolase/transferase N-terminal" evidence="3">
    <location>
        <begin position="7"/>
        <end position="173"/>
    </location>
</feature>
<dbReference type="PANTHER" id="PTHR21432:SF20">
    <property type="entry name" value="ACETYL-COA HYDROLASE"/>
    <property type="match status" value="1"/>
</dbReference>
<keyword evidence="2 5" id="KW-0808">Transferase</keyword>
<dbReference type="Pfam" id="PF02550">
    <property type="entry name" value="AcetylCoA_hydro"/>
    <property type="match status" value="1"/>
</dbReference>
<evidence type="ECO:0000313" key="8">
    <source>
        <dbReference type="Proteomes" id="UP000306630"/>
    </source>
</evidence>
<dbReference type="InterPro" id="IPR046433">
    <property type="entry name" value="ActCoA_hydro"/>
</dbReference>
<evidence type="ECO:0000313" key="5">
    <source>
        <dbReference type="EMBL" id="ANU62781.1"/>
    </source>
</evidence>
<accession>A0A1B1S7L0</accession>
<keyword evidence="7" id="KW-1185">Reference proteome</keyword>
<dbReference type="SUPFAM" id="SSF100950">
    <property type="entry name" value="NagB/RpiA/CoA transferase-like"/>
    <property type="match status" value="2"/>
</dbReference>
<reference evidence="7" key="1">
    <citation type="submission" date="2016-04" db="EMBL/GenBank/DDBJ databases">
        <title>Complete Genome Sequences of Twelve Strains of a Stable Defined Moderately Diverse Mouse Microbiota 2 (sDMDMm2).</title>
        <authorList>
            <person name="Uchimura Y."/>
            <person name="Wyss M."/>
            <person name="Brugiroux S."/>
            <person name="Limenitakis J.P."/>
            <person name="Stecher B."/>
            <person name="McCoy K.D."/>
            <person name="Macpherson A.J."/>
        </authorList>
    </citation>
    <scope>NUCLEOTIDE SEQUENCE [LARGE SCALE GENOMIC DNA]</scope>
    <source>
        <strain evidence="7">YL27</strain>
    </source>
</reference>
<comment type="similarity">
    <text evidence="1">Belongs to the acetyl-CoA hydrolase/transferase family.</text>
</comment>
<reference evidence="6 8" key="3">
    <citation type="submission" date="2019-04" db="EMBL/GenBank/DDBJ databases">
        <title>Microbes associate with the intestines of laboratory mice.</title>
        <authorList>
            <person name="Navarre W."/>
            <person name="Wong E."/>
            <person name="Huang K."/>
            <person name="Tropini C."/>
            <person name="Ng K."/>
            <person name="Yu B."/>
        </authorList>
    </citation>
    <scope>NUCLEOTIDE SEQUENCE [LARGE SCALE GENOMIC DNA]</scope>
    <source>
        <strain evidence="6 8">NM06_A21</strain>
    </source>
</reference>
<dbReference type="GeneID" id="65535801"/>
<sequence length="432" mass="47109">MECRYMTPDEAVKLVKSGDHVFVQGSCSIPEALIAALAKRGSELRDVVLFNAFALGRRVSPLCDPALKDSFLIDSFFVSNAVRGWVNQGYATTTPRFFGQVPQLFRDGTIDLDVAFINCSLPDKDGYVSFGVSADLTPSAVECAKIIIAQINPLMPFTYGDSVIHMSKIHALVKVNDPLAETPDNRPTENELRIGRYIAEQIPDGAVLQVGVGTIPNAVLHSLGSHKHLGLHTEAMTDGMMPLIESGVVDNSCKQIEPGRSVASLALGTRRLYDFLDHNPAVIFRDIAWVNDPFVIAQNHNMAAINSCLEIDLSGQVCADSIGTRIYSGVGGQQDFVYGSSRSVGGQSFIAMLSTTSRGESKIKPVLTSGAGVVTTRFQTNWVVTEYGAVNLRGKNMIDRARLLISIAAPQFREELDRAAFSMLGYAYRRWR</sequence>
<dbReference type="Gene3D" id="3.30.750.70">
    <property type="entry name" value="4-hydroxybutyrate coenzyme like domains"/>
    <property type="match status" value="1"/>
</dbReference>
<dbReference type="KEGG" id="pary:A4V02_02955"/>
<accession>A0A1Z2XE52</accession>
<dbReference type="EMBL" id="CP015402">
    <property type="protein sequence ID" value="ANU62781.1"/>
    <property type="molecule type" value="Genomic_DNA"/>
</dbReference>
<gene>
    <name evidence="5" type="ORF">A4V02_02955</name>
    <name evidence="6" type="ORF">E5333_03340</name>
</gene>
<dbReference type="InterPro" id="IPR038460">
    <property type="entry name" value="AcetylCoA_hyd_C_sf"/>
</dbReference>